<dbReference type="Gene3D" id="3.30.70.560">
    <property type="entry name" value="7,8-Dihydro-6-hydroxymethylpterin-pyrophosphokinase HPPK"/>
    <property type="match status" value="1"/>
</dbReference>
<dbReference type="PROSITE" id="PS00794">
    <property type="entry name" value="HPPK"/>
    <property type="match status" value="1"/>
</dbReference>
<evidence type="ECO:0000256" key="9">
    <source>
        <dbReference type="ARBA" id="ARBA00022909"/>
    </source>
</evidence>
<evidence type="ECO:0000256" key="6">
    <source>
        <dbReference type="ARBA" id="ARBA00022741"/>
    </source>
</evidence>
<dbReference type="PANTHER" id="PTHR43071">
    <property type="entry name" value="2-AMINO-4-HYDROXY-6-HYDROXYMETHYLDIHYDROPTERIDINE PYROPHOSPHOKINASE"/>
    <property type="match status" value="1"/>
</dbReference>
<dbReference type="CDD" id="cd00483">
    <property type="entry name" value="HPPK"/>
    <property type="match status" value="1"/>
</dbReference>
<organism evidence="14 15">
    <name type="scientific">Pontivivens insulae</name>
    <dbReference type="NCBI Taxonomy" id="1639689"/>
    <lineage>
        <taxon>Bacteria</taxon>
        <taxon>Pseudomonadati</taxon>
        <taxon>Pseudomonadota</taxon>
        <taxon>Alphaproteobacteria</taxon>
        <taxon>Rhodobacterales</taxon>
        <taxon>Paracoccaceae</taxon>
        <taxon>Pontivivens</taxon>
    </lineage>
</organism>
<evidence type="ECO:0000259" key="13">
    <source>
        <dbReference type="PROSITE" id="PS00794"/>
    </source>
</evidence>
<comment type="similarity">
    <text evidence="2">Belongs to the HPPK family.</text>
</comment>
<accession>A0A2R8ADD8</accession>
<dbReference type="GO" id="GO:0046656">
    <property type="term" value="P:folic acid biosynthetic process"/>
    <property type="evidence" value="ECO:0007669"/>
    <property type="project" value="UniProtKB-KW"/>
</dbReference>
<dbReference type="RefSeq" id="WP_108782964.1">
    <property type="nucleotide sequence ID" value="NZ_OMKW01000003.1"/>
</dbReference>
<evidence type="ECO:0000256" key="1">
    <source>
        <dbReference type="ARBA" id="ARBA00005051"/>
    </source>
</evidence>
<dbReference type="UniPathway" id="UPA00077">
    <property type="reaction ID" value="UER00155"/>
</dbReference>
<evidence type="ECO:0000256" key="11">
    <source>
        <dbReference type="ARBA" id="ARBA00029766"/>
    </source>
</evidence>
<evidence type="ECO:0000256" key="4">
    <source>
        <dbReference type="ARBA" id="ARBA00016218"/>
    </source>
</evidence>
<keyword evidence="7 14" id="KW-0418">Kinase</keyword>
<sequence length="186" mass="20020">MHYLIALGANLAGSPLERAAVLDAALAALSCDHVRVEAVSAYYTTPAFPPGSGPDFVNAAACLISSDTPQAMLTRLHEVEAGAGRTRDVRWGPRTLDLDLLGAGQQILPDISTVRAWMAQRYDGAPPPPPEELILPHPRLHERGFVLVPLADIAPDWTHPVTERTVSQMLADLAPAERAEIIQLAR</sequence>
<dbReference type="EMBL" id="OMKW01000003">
    <property type="protein sequence ID" value="SPF30256.1"/>
    <property type="molecule type" value="Genomic_DNA"/>
</dbReference>
<dbReference type="Pfam" id="PF01288">
    <property type="entry name" value="HPPK"/>
    <property type="match status" value="1"/>
</dbReference>
<keyword evidence="8" id="KW-0067">ATP-binding</keyword>
<dbReference type="InterPro" id="IPR035907">
    <property type="entry name" value="Hppk_sf"/>
</dbReference>
<feature type="domain" description="7,8-dihydro-6-hydroxymethylpterin-pyrophosphokinase" evidence="13">
    <location>
        <begin position="90"/>
        <end position="101"/>
    </location>
</feature>
<comment type="function">
    <text evidence="10">Catalyzes the transfer of pyrophosphate from adenosine triphosphate (ATP) to 6-hydroxymethyl-7,8-dihydropterin, an enzymatic step in folate biosynthesis pathway.</text>
</comment>
<dbReference type="EC" id="2.7.6.3" evidence="3"/>
<dbReference type="InterPro" id="IPR000550">
    <property type="entry name" value="Hppk"/>
</dbReference>
<dbReference type="Proteomes" id="UP000244932">
    <property type="component" value="Unassembled WGS sequence"/>
</dbReference>
<dbReference type="OrthoDB" id="9808041at2"/>
<dbReference type="GO" id="GO:0005524">
    <property type="term" value="F:ATP binding"/>
    <property type="evidence" value="ECO:0007669"/>
    <property type="project" value="UniProtKB-KW"/>
</dbReference>
<evidence type="ECO:0000313" key="15">
    <source>
        <dbReference type="Proteomes" id="UP000244932"/>
    </source>
</evidence>
<name>A0A2R8ADD8_9RHOB</name>
<evidence type="ECO:0000256" key="5">
    <source>
        <dbReference type="ARBA" id="ARBA00022679"/>
    </source>
</evidence>
<keyword evidence="6" id="KW-0547">Nucleotide-binding</keyword>
<evidence type="ECO:0000313" key="14">
    <source>
        <dbReference type="EMBL" id="SPF30256.1"/>
    </source>
</evidence>
<comment type="pathway">
    <text evidence="1">Cofactor biosynthesis; tetrahydrofolate biosynthesis; 2-amino-4-hydroxy-6-hydroxymethyl-7,8-dihydropteridine diphosphate from 7,8-dihydroneopterin triphosphate: step 4/4.</text>
</comment>
<evidence type="ECO:0000256" key="2">
    <source>
        <dbReference type="ARBA" id="ARBA00005810"/>
    </source>
</evidence>
<evidence type="ECO:0000256" key="10">
    <source>
        <dbReference type="ARBA" id="ARBA00029409"/>
    </source>
</evidence>
<evidence type="ECO:0000256" key="8">
    <source>
        <dbReference type="ARBA" id="ARBA00022840"/>
    </source>
</evidence>
<evidence type="ECO:0000256" key="7">
    <source>
        <dbReference type="ARBA" id="ARBA00022777"/>
    </source>
</evidence>
<proteinExistence type="inferred from homology"/>
<keyword evidence="5 14" id="KW-0808">Transferase</keyword>
<dbReference type="GO" id="GO:0003848">
    <property type="term" value="F:2-amino-4-hydroxy-6-hydroxymethyldihydropteridine diphosphokinase activity"/>
    <property type="evidence" value="ECO:0007669"/>
    <property type="project" value="UniProtKB-EC"/>
</dbReference>
<evidence type="ECO:0000256" key="12">
    <source>
        <dbReference type="ARBA" id="ARBA00033413"/>
    </source>
</evidence>
<dbReference type="GO" id="GO:0046654">
    <property type="term" value="P:tetrahydrofolate biosynthetic process"/>
    <property type="evidence" value="ECO:0007669"/>
    <property type="project" value="UniProtKB-UniPathway"/>
</dbReference>
<keyword evidence="9" id="KW-0289">Folate biosynthesis</keyword>
<protein>
    <recommendedName>
        <fullName evidence="4">2-amino-4-hydroxy-6-hydroxymethyldihydropteridine pyrophosphokinase</fullName>
        <ecNumber evidence="3">2.7.6.3</ecNumber>
    </recommendedName>
    <alternativeName>
        <fullName evidence="11">6-hydroxymethyl-7,8-dihydropterin pyrophosphokinase</fullName>
    </alternativeName>
    <alternativeName>
        <fullName evidence="12">7,8-dihydro-6-hydroxymethylpterin-pyrophosphokinase</fullName>
    </alternativeName>
</protein>
<evidence type="ECO:0000256" key="3">
    <source>
        <dbReference type="ARBA" id="ARBA00013253"/>
    </source>
</evidence>
<dbReference type="SUPFAM" id="SSF55083">
    <property type="entry name" value="6-hydroxymethyl-7,8-dihydropterin pyrophosphokinase, HPPK"/>
    <property type="match status" value="1"/>
</dbReference>
<dbReference type="NCBIfam" id="TIGR01498">
    <property type="entry name" value="folK"/>
    <property type="match status" value="1"/>
</dbReference>
<gene>
    <name evidence="14" type="primary">folK</name>
    <name evidence="14" type="ORF">POI8812_02592</name>
</gene>
<keyword evidence="15" id="KW-1185">Reference proteome</keyword>
<dbReference type="AlphaFoldDB" id="A0A2R8ADD8"/>
<dbReference type="PANTHER" id="PTHR43071:SF1">
    <property type="entry name" value="2-AMINO-4-HYDROXY-6-HYDROXYMETHYLDIHYDROPTERIDINE PYROPHOSPHOKINASE"/>
    <property type="match status" value="1"/>
</dbReference>
<reference evidence="14 15" key="1">
    <citation type="submission" date="2018-03" db="EMBL/GenBank/DDBJ databases">
        <authorList>
            <person name="Keele B.F."/>
        </authorList>
    </citation>
    <scope>NUCLEOTIDE SEQUENCE [LARGE SCALE GENOMIC DNA]</scope>
    <source>
        <strain evidence="14 15">CeCT 8812</strain>
    </source>
</reference>
<dbReference type="GO" id="GO:0016301">
    <property type="term" value="F:kinase activity"/>
    <property type="evidence" value="ECO:0007669"/>
    <property type="project" value="UniProtKB-KW"/>
</dbReference>